<dbReference type="Pfam" id="PF02518">
    <property type="entry name" value="HATPase_c"/>
    <property type="match status" value="1"/>
</dbReference>
<organism evidence="8 9">
    <name type="scientific">Oxalicibacterium faecigallinarum</name>
    <dbReference type="NCBI Taxonomy" id="573741"/>
    <lineage>
        <taxon>Bacteria</taxon>
        <taxon>Pseudomonadati</taxon>
        <taxon>Pseudomonadota</taxon>
        <taxon>Betaproteobacteria</taxon>
        <taxon>Burkholderiales</taxon>
        <taxon>Oxalobacteraceae</taxon>
        <taxon>Oxalicibacterium</taxon>
    </lineage>
</organism>
<sequence length="201" mass="21577">MDAQLTALIVHDLKNALGVLEGELSLLKDAPDQPRASHAHAQCVQLREKLVGFLTLYKEAEQGLLARVEAVSPDDFLRALLAERITDKPSIAITIDDRHMPDVAFFDEHLVGLALEAALQNASRFAQTHIELGCHGEHGAVVFSIRDDGPGLGTKETIPSTGLGMALCQAVARAHQNEGRQGTVSLANHPDGGALFRLTLP</sequence>
<dbReference type="RefSeq" id="WP_188379749.1">
    <property type="nucleotide sequence ID" value="NZ_BMDI01000001.1"/>
</dbReference>
<dbReference type="EMBL" id="BMDI01000001">
    <property type="protein sequence ID" value="GGI16755.1"/>
    <property type="molecule type" value="Genomic_DNA"/>
</dbReference>
<comment type="caution">
    <text evidence="8">The sequence shown here is derived from an EMBL/GenBank/DDBJ whole genome shotgun (WGS) entry which is preliminary data.</text>
</comment>
<evidence type="ECO:0000313" key="8">
    <source>
        <dbReference type="EMBL" id="GGI16755.1"/>
    </source>
</evidence>
<dbReference type="InterPro" id="IPR050980">
    <property type="entry name" value="2C_sensor_his_kinase"/>
</dbReference>
<evidence type="ECO:0000256" key="4">
    <source>
        <dbReference type="ARBA" id="ARBA00022741"/>
    </source>
</evidence>
<evidence type="ECO:0000256" key="5">
    <source>
        <dbReference type="ARBA" id="ARBA00022777"/>
    </source>
</evidence>
<name>A0A8J3AQ48_9BURK</name>
<dbReference type="PANTHER" id="PTHR44936:SF10">
    <property type="entry name" value="SENSOR PROTEIN RSTB"/>
    <property type="match status" value="1"/>
</dbReference>
<dbReference type="PROSITE" id="PS50109">
    <property type="entry name" value="HIS_KIN"/>
    <property type="match status" value="1"/>
</dbReference>
<accession>A0A8J3AQ48</accession>
<comment type="catalytic activity">
    <reaction evidence="1">
        <text>ATP + protein L-histidine = ADP + protein N-phospho-L-histidine.</text>
        <dbReference type="EC" id="2.7.13.3"/>
    </reaction>
</comment>
<protein>
    <recommendedName>
        <fullName evidence="2">histidine kinase</fullName>
        <ecNumber evidence="2">2.7.13.3</ecNumber>
    </recommendedName>
</protein>
<dbReference type="InterPro" id="IPR004358">
    <property type="entry name" value="Sig_transdc_His_kin-like_C"/>
</dbReference>
<evidence type="ECO:0000259" key="7">
    <source>
        <dbReference type="PROSITE" id="PS50109"/>
    </source>
</evidence>
<dbReference type="Gene3D" id="3.30.565.10">
    <property type="entry name" value="Histidine kinase-like ATPase, C-terminal domain"/>
    <property type="match status" value="1"/>
</dbReference>
<evidence type="ECO:0000256" key="6">
    <source>
        <dbReference type="ARBA" id="ARBA00022840"/>
    </source>
</evidence>
<evidence type="ECO:0000256" key="1">
    <source>
        <dbReference type="ARBA" id="ARBA00000085"/>
    </source>
</evidence>
<dbReference type="GO" id="GO:0005886">
    <property type="term" value="C:plasma membrane"/>
    <property type="evidence" value="ECO:0007669"/>
    <property type="project" value="TreeGrafter"/>
</dbReference>
<dbReference type="AlphaFoldDB" id="A0A8J3AQ48"/>
<evidence type="ECO:0000313" key="9">
    <source>
        <dbReference type="Proteomes" id="UP000642180"/>
    </source>
</evidence>
<evidence type="ECO:0000256" key="3">
    <source>
        <dbReference type="ARBA" id="ARBA00022679"/>
    </source>
</evidence>
<keyword evidence="3" id="KW-0808">Transferase</keyword>
<dbReference type="SMART" id="SM00387">
    <property type="entry name" value="HATPase_c"/>
    <property type="match status" value="1"/>
</dbReference>
<dbReference type="EC" id="2.7.13.3" evidence="2"/>
<dbReference type="Proteomes" id="UP000642180">
    <property type="component" value="Unassembled WGS sequence"/>
</dbReference>
<gene>
    <name evidence="8" type="ORF">GCM10008066_05550</name>
</gene>
<reference evidence="9" key="1">
    <citation type="journal article" date="2019" name="Int. J. Syst. Evol. Microbiol.">
        <title>The Global Catalogue of Microorganisms (GCM) 10K type strain sequencing project: providing services to taxonomists for standard genome sequencing and annotation.</title>
        <authorList>
            <consortium name="The Broad Institute Genomics Platform"/>
            <consortium name="The Broad Institute Genome Sequencing Center for Infectious Disease"/>
            <person name="Wu L."/>
            <person name="Ma J."/>
        </authorList>
    </citation>
    <scope>NUCLEOTIDE SEQUENCE [LARGE SCALE GENOMIC DNA]</scope>
    <source>
        <strain evidence="9">CCM 2767</strain>
    </source>
</reference>
<dbReference type="GO" id="GO:0000155">
    <property type="term" value="F:phosphorelay sensor kinase activity"/>
    <property type="evidence" value="ECO:0007669"/>
    <property type="project" value="TreeGrafter"/>
</dbReference>
<keyword evidence="6" id="KW-0067">ATP-binding</keyword>
<keyword evidence="4" id="KW-0547">Nucleotide-binding</keyword>
<keyword evidence="5 8" id="KW-0418">Kinase</keyword>
<dbReference type="PRINTS" id="PR00344">
    <property type="entry name" value="BCTRLSENSOR"/>
</dbReference>
<dbReference type="InterPro" id="IPR036890">
    <property type="entry name" value="HATPase_C_sf"/>
</dbReference>
<dbReference type="InterPro" id="IPR003594">
    <property type="entry name" value="HATPase_dom"/>
</dbReference>
<dbReference type="InterPro" id="IPR005467">
    <property type="entry name" value="His_kinase_dom"/>
</dbReference>
<dbReference type="GO" id="GO:0005524">
    <property type="term" value="F:ATP binding"/>
    <property type="evidence" value="ECO:0007669"/>
    <property type="project" value="UniProtKB-KW"/>
</dbReference>
<evidence type="ECO:0000256" key="2">
    <source>
        <dbReference type="ARBA" id="ARBA00012438"/>
    </source>
</evidence>
<feature type="domain" description="Histidine kinase" evidence="7">
    <location>
        <begin position="8"/>
        <end position="201"/>
    </location>
</feature>
<dbReference type="SUPFAM" id="SSF55874">
    <property type="entry name" value="ATPase domain of HSP90 chaperone/DNA topoisomerase II/histidine kinase"/>
    <property type="match status" value="1"/>
</dbReference>
<dbReference type="PANTHER" id="PTHR44936">
    <property type="entry name" value="SENSOR PROTEIN CREC"/>
    <property type="match status" value="1"/>
</dbReference>
<keyword evidence="9" id="KW-1185">Reference proteome</keyword>
<proteinExistence type="predicted"/>